<sequence>MEKLEQKVVELENIMKMVGLASKEVLSFEEAAMYTGFSKSSLYRSTSLQIIPHYKPNGKMIFFNRVELEQWLQRNRVKTTEEIQQDAQIRCFKSK</sequence>
<proteinExistence type="predicted"/>
<accession>A0A644WHC9</accession>
<evidence type="ECO:0000313" key="2">
    <source>
        <dbReference type="EMBL" id="MPM03285.1"/>
    </source>
</evidence>
<evidence type="ECO:0000259" key="1">
    <source>
        <dbReference type="Pfam" id="PF12728"/>
    </source>
</evidence>
<gene>
    <name evidence="2" type="ORF">SDC9_49550</name>
</gene>
<feature type="domain" description="Helix-turn-helix" evidence="1">
    <location>
        <begin position="25"/>
        <end position="76"/>
    </location>
</feature>
<protein>
    <recommendedName>
        <fullName evidence="1">Helix-turn-helix domain-containing protein</fullName>
    </recommendedName>
</protein>
<reference evidence="2" key="1">
    <citation type="submission" date="2019-08" db="EMBL/GenBank/DDBJ databases">
        <authorList>
            <person name="Kucharzyk K."/>
            <person name="Murdoch R.W."/>
            <person name="Higgins S."/>
            <person name="Loffler F."/>
        </authorList>
    </citation>
    <scope>NUCLEOTIDE SEQUENCE</scope>
</reference>
<name>A0A644WHC9_9ZZZZ</name>
<dbReference type="AlphaFoldDB" id="A0A644WHC9"/>
<dbReference type="Pfam" id="PF12728">
    <property type="entry name" value="HTH_17"/>
    <property type="match status" value="1"/>
</dbReference>
<organism evidence="2">
    <name type="scientific">bioreactor metagenome</name>
    <dbReference type="NCBI Taxonomy" id="1076179"/>
    <lineage>
        <taxon>unclassified sequences</taxon>
        <taxon>metagenomes</taxon>
        <taxon>ecological metagenomes</taxon>
    </lineage>
</organism>
<dbReference type="EMBL" id="VSSQ01000940">
    <property type="protein sequence ID" value="MPM03285.1"/>
    <property type="molecule type" value="Genomic_DNA"/>
</dbReference>
<dbReference type="InterPro" id="IPR041657">
    <property type="entry name" value="HTH_17"/>
</dbReference>
<comment type="caution">
    <text evidence="2">The sequence shown here is derived from an EMBL/GenBank/DDBJ whole genome shotgun (WGS) entry which is preliminary data.</text>
</comment>